<reference evidence="7 9" key="1">
    <citation type="submission" date="2017-10" db="EMBL/GenBank/DDBJ databases">
        <title>FDA dAtabase for Regulatory Grade micrObial Sequences (FDA-ARGOS): Supporting development and validation of Infectious Disease Dx tests.</title>
        <authorList>
            <person name="Campos J."/>
            <person name="Goldberg B."/>
            <person name="Tallon L.J."/>
            <person name="Sadzewicz L."/>
            <person name="Sengamalay N."/>
            <person name="Ott S."/>
            <person name="Godinez A."/>
            <person name="Nagaraj S."/>
            <person name="Vyas G."/>
            <person name="Aluvathingal J."/>
            <person name="Nadendla S."/>
            <person name="Geyer C."/>
            <person name="Nandy P."/>
            <person name="Hobson J."/>
            <person name="Sichtig H."/>
        </authorList>
    </citation>
    <scope>NUCLEOTIDE SEQUENCE [LARGE SCALE GENOMIC DNA]</scope>
    <source>
        <strain evidence="7 9">FDAARGOS_185</strain>
    </source>
</reference>
<evidence type="ECO:0000313" key="9">
    <source>
        <dbReference type="Proteomes" id="UP000316316"/>
    </source>
</evidence>
<dbReference type="EMBL" id="JARPWH010000035">
    <property type="protein sequence ID" value="MDT2402933.1"/>
    <property type="molecule type" value="Genomic_DNA"/>
</dbReference>
<dbReference type="InterPro" id="IPR001017">
    <property type="entry name" value="DH_E1"/>
</dbReference>
<dbReference type="GO" id="GO:0006086">
    <property type="term" value="P:pyruvate decarboxylation to acetyl-CoA"/>
    <property type="evidence" value="ECO:0007669"/>
    <property type="project" value="TreeGrafter"/>
</dbReference>
<dbReference type="Proteomes" id="UP000288388">
    <property type="component" value="Unassembled WGS sequence"/>
</dbReference>
<dbReference type="PANTHER" id="PTHR11516:SF60">
    <property type="entry name" value="PYRUVATE DEHYDROGENASE E1 COMPONENT SUBUNIT ALPHA"/>
    <property type="match status" value="1"/>
</dbReference>
<dbReference type="Proteomes" id="UP000316316">
    <property type="component" value="Unassembled WGS sequence"/>
</dbReference>
<dbReference type="InterPro" id="IPR050642">
    <property type="entry name" value="PDH_E1_Alpha_Subunit"/>
</dbReference>
<evidence type="ECO:0000256" key="2">
    <source>
        <dbReference type="ARBA" id="ARBA00023002"/>
    </source>
</evidence>
<feature type="domain" description="Dehydrogenase E1 component" evidence="4">
    <location>
        <begin position="30"/>
        <end position="324"/>
    </location>
</feature>
<reference evidence="5" key="3">
    <citation type="submission" date="2023-03" db="EMBL/GenBank/DDBJ databases">
        <authorList>
            <person name="Shen W."/>
            <person name="Cai J."/>
        </authorList>
    </citation>
    <scope>NUCLEOTIDE SEQUENCE</scope>
    <source>
        <strain evidence="5">P33-2</strain>
    </source>
</reference>
<name>A0A2N8PZY0_ENTAV</name>
<evidence type="ECO:0000313" key="7">
    <source>
        <dbReference type="EMBL" id="TRZ35401.1"/>
    </source>
</evidence>
<reference evidence="6 8" key="2">
    <citation type="submission" date="2018-12" db="EMBL/GenBank/DDBJ databases">
        <title>A novel vanA-carrying plasmid in a clinical isolate of Enterococcus avium.</title>
        <authorList>
            <person name="Bernasconi O.J."/>
            <person name="Luzzaro F."/>
            <person name="Endimiani A."/>
        </authorList>
    </citation>
    <scope>NUCLEOTIDE SEQUENCE [LARGE SCALE GENOMIC DNA]</scope>
    <source>
        <strain evidence="6 8">LC0559/18</strain>
    </source>
</reference>
<sequence length="334" mass="36588">MMTATKNISIPNRAGLTDENLVELYRTMWEIRFFDEKVDQLFAKGLIHGTTHLAVGQEATAAGSGAVLRKTDWITATHRGHGQTIAKGTNINEMMAELFGRTTGTNNGKGGSMHIADLDTGNLGANGIVGGGFPIATGAALTSKLKKNDTVALAYAGDGSTNEGSFHESLNLASIWSLPVVFFIENNQYGMSGPFKTMMNVDRLSERAKAYGIEGITIEGNDVIEVINTTYDAVEKARRGEGPTLIEAMTYRWKGHSKSDAKKYRTKEEEEDWRKNRDPIKLAREKFVAAGIFTEEEAEEIRLAAKQAIEDAVTFAEESPMPAIESMYEDVYSD</sequence>
<dbReference type="EMBL" id="PDXQ01000001">
    <property type="protein sequence ID" value="TRZ35401.1"/>
    <property type="molecule type" value="Genomic_DNA"/>
</dbReference>
<dbReference type="SUPFAM" id="SSF52518">
    <property type="entry name" value="Thiamin diphosphate-binding fold (THDP-binding)"/>
    <property type="match status" value="1"/>
</dbReference>
<organism evidence="7 9">
    <name type="scientific">Enterococcus avium</name>
    <name type="common">Streptococcus avium</name>
    <dbReference type="NCBI Taxonomy" id="33945"/>
    <lineage>
        <taxon>Bacteria</taxon>
        <taxon>Bacillati</taxon>
        <taxon>Bacillota</taxon>
        <taxon>Bacilli</taxon>
        <taxon>Lactobacillales</taxon>
        <taxon>Enterococcaceae</taxon>
        <taxon>Enterococcus</taxon>
    </lineage>
</organism>
<dbReference type="Proteomes" id="UP001260773">
    <property type="component" value="Unassembled WGS sequence"/>
</dbReference>
<proteinExistence type="predicted"/>
<dbReference type="EMBL" id="RYZS01000001">
    <property type="protein sequence ID" value="RVU93772.1"/>
    <property type="molecule type" value="Genomic_DNA"/>
</dbReference>
<protein>
    <submittedName>
        <fullName evidence="7">Pyruvate dehydrogenase</fullName>
    </submittedName>
    <submittedName>
        <fullName evidence="5">Thiamine pyrophosphate-dependent dehydrogenase E1 component subunit alpha</fullName>
    </submittedName>
</protein>
<evidence type="ECO:0000256" key="3">
    <source>
        <dbReference type="ARBA" id="ARBA00023052"/>
    </source>
</evidence>
<evidence type="ECO:0000313" key="8">
    <source>
        <dbReference type="Proteomes" id="UP000288388"/>
    </source>
</evidence>
<accession>A0A2N8PZY0</accession>
<comment type="cofactor">
    <cofactor evidence="1">
        <name>thiamine diphosphate</name>
        <dbReference type="ChEBI" id="CHEBI:58937"/>
    </cofactor>
</comment>
<dbReference type="GeneID" id="69569418"/>
<keyword evidence="7" id="KW-0670">Pyruvate</keyword>
<keyword evidence="2" id="KW-0560">Oxidoreductase</keyword>
<dbReference type="Gene3D" id="3.40.50.970">
    <property type="match status" value="1"/>
</dbReference>
<dbReference type="CDD" id="cd02000">
    <property type="entry name" value="TPP_E1_PDC_ADC_BCADC"/>
    <property type="match status" value="1"/>
</dbReference>
<evidence type="ECO:0000256" key="1">
    <source>
        <dbReference type="ARBA" id="ARBA00001964"/>
    </source>
</evidence>
<dbReference type="InterPro" id="IPR029061">
    <property type="entry name" value="THDP-binding"/>
</dbReference>
<gene>
    <name evidence="7" type="ORF">AUF17_15490</name>
    <name evidence="6" type="ORF">EK398_02215</name>
    <name evidence="5" type="ORF">P7D43_11145</name>
</gene>
<dbReference type="GO" id="GO:0004739">
    <property type="term" value="F:pyruvate dehydrogenase (acetyl-transferring) activity"/>
    <property type="evidence" value="ECO:0007669"/>
    <property type="project" value="TreeGrafter"/>
</dbReference>
<comment type="caution">
    <text evidence="7">The sequence shown here is derived from an EMBL/GenBank/DDBJ whole genome shotgun (WGS) entry which is preliminary data.</text>
</comment>
<dbReference type="PANTHER" id="PTHR11516">
    <property type="entry name" value="PYRUVATE DEHYDROGENASE E1 COMPONENT, ALPHA SUBUNIT BACTERIAL AND ORGANELLAR"/>
    <property type="match status" value="1"/>
</dbReference>
<keyword evidence="3" id="KW-0786">Thiamine pyrophosphate</keyword>
<dbReference type="RefSeq" id="WP_016179367.1">
    <property type="nucleotide sequence ID" value="NZ_CAAKNX010000038.1"/>
</dbReference>
<evidence type="ECO:0000313" key="6">
    <source>
        <dbReference type="EMBL" id="RVU93772.1"/>
    </source>
</evidence>
<dbReference type="AlphaFoldDB" id="A0A2N8PZY0"/>
<evidence type="ECO:0000313" key="5">
    <source>
        <dbReference type="EMBL" id="MDT2402933.1"/>
    </source>
</evidence>
<dbReference type="Pfam" id="PF00676">
    <property type="entry name" value="E1_dh"/>
    <property type="match status" value="1"/>
</dbReference>
<evidence type="ECO:0000259" key="4">
    <source>
        <dbReference type="Pfam" id="PF00676"/>
    </source>
</evidence>